<evidence type="ECO:0000256" key="5">
    <source>
        <dbReference type="ARBA" id="ARBA00047806"/>
    </source>
</evidence>
<evidence type="ECO:0000256" key="7">
    <source>
        <dbReference type="ARBA" id="ARBA00048782"/>
    </source>
</evidence>
<evidence type="ECO:0000313" key="12">
    <source>
        <dbReference type="Proteomes" id="UP001501221"/>
    </source>
</evidence>
<comment type="caution">
    <text evidence="11">The sequence shown here is derived from an EMBL/GenBank/DDBJ whole genome shotgun (WGS) entry which is preliminary data.</text>
</comment>
<evidence type="ECO:0000259" key="10">
    <source>
        <dbReference type="PROSITE" id="PS51790"/>
    </source>
</evidence>
<keyword evidence="9" id="KW-0812">Transmembrane</keyword>
<accession>A0ABN0T302</accession>
<dbReference type="SUPFAM" id="SSF52833">
    <property type="entry name" value="Thioredoxin-like"/>
    <property type="match status" value="1"/>
</dbReference>
<comment type="function">
    <text evidence="4 8">Has an important function as a repair enzyme for proteins that have been inactivated by oxidation. Catalyzes the reversible oxidation-reduction of methionine sulfoxide in proteins to methionine.</text>
</comment>
<organism evidence="11 12">
    <name type="scientific">Kangiella japonica</name>
    <dbReference type="NCBI Taxonomy" id="647384"/>
    <lineage>
        <taxon>Bacteria</taxon>
        <taxon>Pseudomonadati</taxon>
        <taxon>Pseudomonadota</taxon>
        <taxon>Gammaproteobacteria</taxon>
        <taxon>Kangiellales</taxon>
        <taxon>Kangiellaceae</taxon>
        <taxon>Kangiella</taxon>
    </lineage>
</organism>
<dbReference type="Proteomes" id="UP001501221">
    <property type="component" value="Unassembled WGS sequence"/>
</dbReference>
<dbReference type="EMBL" id="BAAAFM010000003">
    <property type="protein sequence ID" value="GAA0210790.1"/>
    <property type="molecule type" value="Genomic_DNA"/>
</dbReference>
<dbReference type="InterPro" id="IPR011057">
    <property type="entry name" value="Mss4-like_sf"/>
</dbReference>
<dbReference type="InterPro" id="IPR002569">
    <property type="entry name" value="Met_Sox_Rdtase_MsrA_dom"/>
</dbReference>
<dbReference type="PANTHER" id="PTHR42799">
    <property type="entry name" value="MITOCHONDRIAL PEPTIDE METHIONINE SULFOXIDE REDUCTASE"/>
    <property type="match status" value="1"/>
</dbReference>
<evidence type="ECO:0000256" key="4">
    <source>
        <dbReference type="ARBA" id="ARBA00024679"/>
    </source>
</evidence>
<dbReference type="EC" id="1.8.4.11" evidence="8"/>
<dbReference type="SUPFAM" id="SSF55068">
    <property type="entry name" value="Peptide methionine sulfoxide reductase"/>
    <property type="match status" value="1"/>
</dbReference>
<dbReference type="NCBIfam" id="TIGR00357">
    <property type="entry name" value="peptide-methionine (R)-S-oxide reductase MsrB"/>
    <property type="match status" value="1"/>
</dbReference>
<dbReference type="HAMAP" id="MF_01401">
    <property type="entry name" value="MsrA"/>
    <property type="match status" value="1"/>
</dbReference>
<feature type="transmembrane region" description="Helical" evidence="9">
    <location>
        <begin position="7"/>
        <end position="27"/>
    </location>
</feature>
<comment type="catalytic activity">
    <reaction evidence="6">
        <text>L-methionyl-[protein] + [thioredoxin]-disulfide + H2O = L-methionyl-(R)-S-oxide-[protein] + [thioredoxin]-dithiol</text>
        <dbReference type="Rhea" id="RHEA:24164"/>
        <dbReference type="Rhea" id="RHEA-COMP:10698"/>
        <dbReference type="Rhea" id="RHEA-COMP:10700"/>
        <dbReference type="Rhea" id="RHEA-COMP:12313"/>
        <dbReference type="Rhea" id="RHEA-COMP:12314"/>
        <dbReference type="ChEBI" id="CHEBI:15377"/>
        <dbReference type="ChEBI" id="CHEBI:16044"/>
        <dbReference type="ChEBI" id="CHEBI:29950"/>
        <dbReference type="ChEBI" id="CHEBI:45764"/>
        <dbReference type="ChEBI" id="CHEBI:50058"/>
        <dbReference type="EC" id="1.8.4.12"/>
    </reaction>
</comment>
<comment type="catalytic activity">
    <reaction evidence="5 8">
        <text>L-methionyl-[protein] + [thioredoxin]-disulfide + H2O = L-methionyl-(S)-S-oxide-[protein] + [thioredoxin]-dithiol</text>
        <dbReference type="Rhea" id="RHEA:14217"/>
        <dbReference type="Rhea" id="RHEA-COMP:10698"/>
        <dbReference type="Rhea" id="RHEA-COMP:10700"/>
        <dbReference type="Rhea" id="RHEA-COMP:12313"/>
        <dbReference type="Rhea" id="RHEA-COMP:12315"/>
        <dbReference type="ChEBI" id="CHEBI:15377"/>
        <dbReference type="ChEBI" id="CHEBI:16044"/>
        <dbReference type="ChEBI" id="CHEBI:29950"/>
        <dbReference type="ChEBI" id="CHEBI:44120"/>
        <dbReference type="ChEBI" id="CHEBI:50058"/>
        <dbReference type="EC" id="1.8.4.11"/>
    </reaction>
</comment>
<name>A0ABN0T302_9GAMM</name>
<evidence type="ECO:0000313" key="11">
    <source>
        <dbReference type="EMBL" id="GAA0210790.1"/>
    </source>
</evidence>
<gene>
    <name evidence="8" type="primary">msrA</name>
    <name evidence="11" type="ORF">GCM10009123_17710</name>
</gene>
<dbReference type="PANTHER" id="PTHR42799:SF2">
    <property type="entry name" value="MITOCHONDRIAL PEPTIDE METHIONINE SULFOXIDE REDUCTASE"/>
    <property type="match status" value="1"/>
</dbReference>
<dbReference type="Gene3D" id="2.170.150.20">
    <property type="entry name" value="Peptide methionine sulfoxide reductase"/>
    <property type="match status" value="1"/>
</dbReference>
<dbReference type="Pfam" id="PF01625">
    <property type="entry name" value="PMSR"/>
    <property type="match status" value="1"/>
</dbReference>
<evidence type="ECO:0000256" key="1">
    <source>
        <dbReference type="ARBA" id="ARBA00005591"/>
    </source>
</evidence>
<comment type="similarity">
    <text evidence="1 8">Belongs to the MsrA Met sulfoxide reductase family.</text>
</comment>
<keyword evidence="12" id="KW-1185">Reference proteome</keyword>
<comment type="catalytic activity">
    <reaction evidence="7 8">
        <text>[thioredoxin]-disulfide + L-methionine + H2O = L-methionine (S)-S-oxide + [thioredoxin]-dithiol</text>
        <dbReference type="Rhea" id="RHEA:19993"/>
        <dbReference type="Rhea" id="RHEA-COMP:10698"/>
        <dbReference type="Rhea" id="RHEA-COMP:10700"/>
        <dbReference type="ChEBI" id="CHEBI:15377"/>
        <dbReference type="ChEBI" id="CHEBI:29950"/>
        <dbReference type="ChEBI" id="CHEBI:50058"/>
        <dbReference type="ChEBI" id="CHEBI:57844"/>
        <dbReference type="ChEBI" id="CHEBI:58772"/>
        <dbReference type="EC" id="1.8.4.11"/>
    </reaction>
</comment>
<proteinExistence type="inferred from homology"/>
<keyword evidence="2 8" id="KW-0560">Oxidoreductase</keyword>
<feature type="domain" description="MsrB" evidence="10">
    <location>
        <begin position="311"/>
        <end position="439"/>
    </location>
</feature>
<dbReference type="InterPro" id="IPR050162">
    <property type="entry name" value="MsrA_MetSO_reductase"/>
</dbReference>
<dbReference type="Gene3D" id="3.30.1060.10">
    <property type="entry name" value="Peptide methionine sulphoxide reductase MsrA"/>
    <property type="match status" value="1"/>
</dbReference>
<evidence type="ECO:0000256" key="2">
    <source>
        <dbReference type="ARBA" id="ARBA00023002"/>
    </source>
</evidence>
<dbReference type="PROSITE" id="PS51790">
    <property type="entry name" value="MSRB"/>
    <property type="match status" value="1"/>
</dbReference>
<dbReference type="SUPFAM" id="SSF51316">
    <property type="entry name" value="Mss4-like"/>
    <property type="match status" value="1"/>
</dbReference>
<keyword evidence="9" id="KW-0472">Membrane</keyword>
<sequence length="442" mass="49418">MKLLYKTILFVASAVAVIYILTGGLSLSEREASPLVTQKADVKAEMPATKHLDSIVLGAGCFWGAEKRYAATPGVVDAVSGYADGSGIKPEYREIIKSKHRFDPNNYAEVVKVTFNRNQVSLETILKNYFEGHDPTQVNRQGNDIGTQYRSTILTNSPQQQDTAQRIKAEYQVLMRGEGYGEIATIIKPLDEFHPAEEYHQDYLVKNPNGYCPDHSTGVVFNDKDKAPSVDNTALQQGKQIVVIEPQSYCPYCEKFKENVTNDYQGTIPLTWRYGSQLDGLDITTETWATPTILFLEEGVEVFGHQGYLTPEEFYAVLGKFKLGDTEAYKVAFQEGTDSRFCKEYDIFKDTPPGVFIDKLSGKPLFDTIDRFNSGTGWLSFTKPVKNAVTYHEDNAFGLERTEIRSKSSGIHLGHVFDDGPNGQPRYCINATVLEFAPRDKG</sequence>
<dbReference type="Pfam" id="PF01641">
    <property type="entry name" value="SelR"/>
    <property type="match status" value="1"/>
</dbReference>
<reference evidence="11 12" key="1">
    <citation type="journal article" date="2019" name="Int. J. Syst. Evol. Microbiol.">
        <title>The Global Catalogue of Microorganisms (GCM) 10K type strain sequencing project: providing services to taxonomists for standard genome sequencing and annotation.</title>
        <authorList>
            <consortium name="The Broad Institute Genomics Platform"/>
            <consortium name="The Broad Institute Genome Sequencing Center for Infectious Disease"/>
            <person name="Wu L."/>
            <person name="Ma J."/>
        </authorList>
    </citation>
    <scope>NUCLEOTIDE SEQUENCE [LARGE SCALE GENOMIC DNA]</scope>
    <source>
        <strain evidence="11 12">JCM 16211</strain>
    </source>
</reference>
<dbReference type="InterPro" id="IPR036249">
    <property type="entry name" value="Thioredoxin-like_sf"/>
</dbReference>
<dbReference type="NCBIfam" id="TIGR00401">
    <property type="entry name" value="msrA"/>
    <property type="match status" value="1"/>
</dbReference>
<keyword evidence="3" id="KW-0511">Multifunctional enzyme</keyword>
<protein>
    <recommendedName>
        <fullName evidence="8">Peptide methionine sulfoxide reductase MsrA</fullName>
        <shortName evidence="8">Protein-methionine-S-oxide reductase</shortName>
        <ecNumber evidence="8">1.8.4.11</ecNumber>
    </recommendedName>
    <alternativeName>
        <fullName evidence="8">Peptide-methionine (S)-S-oxide reductase</fullName>
        <shortName evidence="8">Peptide Met(O) reductase</shortName>
    </alternativeName>
</protein>
<evidence type="ECO:0000256" key="9">
    <source>
        <dbReference type="SAM" id="Phobius"/>
    </source>
</evidence>
<evidence type="ECO:0000256" key="6">
    <source>
        <dbReference type="ARBA" id="ARBA00048488"/>
    </source>
</evidence>
<evidence type="ECO:0000256" key="3">
    <source>
        <dbReference type="ARBA" id="ARBA00023268"/>
    </source>
</evidence>
<dbReference type="InterPro" id="IPR036509">
    <property type="entry name" value="Met_Sox_Rdtase_MsrA_sf"/>
</dbReference>
<dbReference type="Gene3D" id="3.40.30.10">
    <property type="entry name" value="Glutaredoxin"/>
    <property type="match status" value="1"/>
</dbReference>
<dbReference type="InterPro" id="IPR002579">
    <property type="entry name" value="Met_Sox_Rdtase_MsrB_dom"/>
</dbReference>
<evidence type="ECO:0000256" key="8">
    <source>
        <dbReference type="HAMAP-Rule" id="MF_01401"/>
    </source>
</evidence>
<keyword evidence="9" id="KW-1133">Transmembrane helix</keyword>
<feature type="active site" evidence="8">
    <location>
        <position position="61"/>
    </location>
</feature>